<comment type="similarity">
    <text evidence="1">Belongs to the NusB family.</text>
</comment>
<keyword evidence="5" id="KW-0804">Transcription</keyword>
<keyword evidence="2" id="KW-0889">Transcription antitermination</keyword>
<dbReference type="AlphaFoldDB" id="A0A9D1SYH0"/>
<evidence type="ECO:0000313" key="7">
    <source>
        <dbReference type="EMBL" id="HIV01688.1"/>
    </source>
</evidence>
<dbReference type="SUPFAM" id="SSF48013">
    <property type="entry name" value="NusB-like"/>
    <property type="match status" value="1"/>
</dbReference>
<dbReference type="Gene3D" id="1.10.940.10">
    <property type="entry name" value="NusB-like"/>
    <property type="match status" value="1"/>
</dbReference>
<dbReference type="InterPro" id="IPR006027">
    <property type="entry name" value="NusB_RsmB_TIM44"/>
</dbReference>
<reference evidence="7" key="1">
    <citation type="submission" date="2020-10" db="EMBL/GenBank/DDBJ databases">
        <authorList>
            <person name="Gilroy R."/>
        </authorList>
    </citation>
    <scope>NUCLEOTIDE SEQUENCE</scope>
    <source>
        <strain evidence="7">CHK186-9395</strain>
    </source>
</reference>
<gene>
    <name evidence="7" type="primary">nusB</name>
    <name evidence="7" type="ORF">IAA62_03965</name>
</gene>
<sequence length="128" mass="14579">MRTDAREFAFKIIFEKLFKDGDDSLSFNAISEEKALNEQDLAFYNELIKAFEDNSKYVEETVKECCEGYELDRVYKVDLALLYLAVSEIKFVKTPPAVVINEVLNLAKKYSTDKSGSFINGVLAKVVK</sequence>
<dbReference type="InterPro" id="IPR011605">
    <property type="entry name" value="NusB_fam"/>
</dbReference>
<dbReference type="InterPro" id="IPR035926">
    <property type="entry name" value="NusB-like_sf"/>
</dbReference>
<keyword evidence="4" id="KW-0805">Transcription regulation</keyword>
<dbReference type="EMBL" id="DVOJ01000014">
    <property type="protein sequence ID" value="HIV01688.1"/>
    <property type="molecule type" value="Genomic_DNA"/>
</dbReference>
<protein>
    <submittedName>
        <fullName evidence="7">Transcription antitermination factor NusB</fullName>
    </submittedName>
</protein>
<evidence type="ECO:0000256" key="2">
    <source>
        <dbReference type="ARBA" id="ARBA00022814"/>
    </source>
</evidence>
<dbReference type="Pfam" id="PF01029">
    <property type="entry name" value="NusB"/>
    <property type="match status" value="1"/>
</dbReference>
<comment type="caution">
    <text evidence="7">The sequence shown here is derived from an EMBL/GenBank/DDBJ whole genome shotgun (WGS) entry which is preliminary data.</text>
</comment>
<dbReference type="GO" id="GO:0003723">
    <property type="term" value="F:RNA binding"/>
    <property type="evidence" value="ECO:0007669"/>
    <property type="project" value="UniProtKB-KW"/>
</dbReference>
<evidence type="ECO:0000256" key="1">
    <source>
        <dbReference type="ARBA" id="ARBA00005952"/>
    </source>
</evidence>
<organism evidence="7 8">
    <name type="scientific">Candidatus Caccopulliclostridium gallistercoris</name>
    <dbReference type="NCBI Taxonomy" id="2840719"/>
    <lineage>
        <taxon>Bacteria</taxon>
        <taxon>Bacillati</taxon>
        <taxon>Bacillota</taxon>
        <taxon>Clostridia</taxon>
        <taxon>Candidatus Caccopulliclostridium</taxon>
    </lineage>
</organism>
<dbReference type="GO" id="GO:0005829">
    <property type="term" value="C:cytosol"/>
    <property type="evidence" value="ECO:0007669"/>
    <property type="project" value="TreeGrafter"/>
</dbReference>
<evidence type="ECO:0000256" key="3">
    <source>
        <dbReference type="ARBA" id="ARBA00022884"/>
    </source>
</evidence>
<feature type="domain" description="NusB/RsmB/TIM44" evidence="6">
    <location>
        <begin position="4"/>
        <end position="128"/>
    </location>
</feature>
<dbReference type="GO" id="GO:0031564">
    <property type="term" value="P:transcription antitermination"/>
    <property type="evidence" value="ECO:0007669"/>
    <property type="project" value="UniProtKB-KW"/>
</dbReference>
<dbReference type="NCBIfam" id="TIGR01951">
    <property type="entry name" value="nusB"/>
    <property type="match status" value="1"/>
</dbReference>
<evidence type="ECO:0000259" key="6">
    <source>
        <dbReference type="Pfam" id="PF01029"/>
    </source>
</evidence>
<dbReference type="GO" id="GO:0006353">
    <property type="term" value="P:DNA-templated transcription termination"/>
    <property type="evidence" value="ECO:0007669"/>
    <property type="project" value="InterPro"/>
</dbReference>
<evidence type="ECO:0000256" key="4">
    <source>
        <dbReference type="ARBA" id="ARBA00023015"/>
    </source>
</evidence>
<accession>A0A9D1SYH0</accession>
<evidence type="ECO:0000256" key="5">
    <source>
        <dbReference type="ARBA" id="ARBA00023163"/>
    </source>
</evidence>
<dbReference type="Proteomes" id="UP000886861">
    <property type="component" value="Unassembled WGS sequence"/>
</dbReference>
<evidence type="ECO:0000313" key="8">
    <source>
        <dbReference type="Proteomes" id="UP000886861"/>
    </source>
</evidence>
<proteinExistence type="inferred from homology"/>
<dbReference type="PANTHER" id="PTHR11078">
    <property type="entry name" value="N UTILIZATION SUBSTANCE PROTEIN B-RELATED"/>
    <property type="match status" value="1"/>
</dbReference>
<keyword evidence="3" id="KW-0694">RNA-binding</keyword>
<dbReference type="PANTHER" id="PTHR11078:SF3">
    <property type="entry name" value="ANTITERMINATION NUSB DOMAIN-CONTAINING PROTEIN"/>
    <property type="match status" value="1"/>
</dbReference>
<name>A0A9D1SYH0_9FIRM</name>
<reference evidence="7" key="2">
    <citation type="journal article" date="2021" name="PeerJ">
        <title>Extensive microbial diversity within the chicken gut microbiome revealed by metagenomics and culture.</title>
        <authorList>
            <person name="Gilroy R."/>
            <person name="Ravi A."/>
            <person name="Getino M."/>
            <person name="Pursley I."/>
            <person name="Horton D.L."/>
            <person name="Alikhan N.F."/>
            <person name="Baker D."/>
            <person name="Gharbi K."/>
            <person name="Hall N."/>
            <person name="Watson M."/>
            <person name="Adriaenssens E.M."/>
            <person name="Foster-Nyarko E."/>
            <person name="Jarju S."/>
            <person name="Secka A."/>
            <person name="Antonio M."/>
            <person name="Oren A."/>
            <person name="Chaudhuri R.R."/>
            <person name="La Ragione R."/>
            <person name="Hildebrand F."/>
            <person name="Pallen M.J."/>
        </authorList>
    </citation>
    <scope>NUCLEOTIDE SEQUENCE</scope>
    <source>
        <strain evidence="7">CHK186-9395</strain>
    </source>
</reference>